<comment type="caution">
    <text evidence="2">The sequence shown here is derived from an EMBL/GenBank/DDBJ whole genome shotgun (WGS) entry which is preliminary data.</text>
</comment>
<evidence type="ECO:0000313" key="2">
    <source>
        <dbReference type="EMBL" id="CAG8677923.1"/>
    </source>
</evidence>
<feature type="compositionally biased region" description="Polar residues" evidence="1">
    <location>
        <begin position="1"/>
        <end position="39"/>
    </location>
</feature>
<feature type="region of interest" description="Disordered" evidence="1">
    <location>
        <begin position="1"/>
        <end position="64"/>
    </location>
</feature>
<dbReference type="EMBL" id="CAJVPJ010007847">
    <property type="protein sequence ID" value="CAG8677923.1"/>
    <property type="molecule type" value="Genomic_DNA"/>
</dbReference>
<feature type="non-terminal residue" evidence="2">
    <location>
        <position position="115"/>
    </location>
</feature>
<keyword evidence="3" id="KW-1185">Reference proteome</keyword>
<accession>A0A9N9EMR1</accession>
<evidence type="ECO:0000256" key="1">
    <source>
        <dbReference type="SAM" id="MobiDB-lite"/>
    </source>
</evidence>
<dbReference type="Gene3D" id="3.30.200.20">
    <property type="entry name" value="Phosphorylase Kinase, domain 1"/>
    <property type="match status" value="1"/>
</dbReference>
<dbReference type="AlphaFoldDB" id="A0A9N9EMR1"/>
<reference evidence="2" key="1">
    <citation type="submission" date="2021-06" db="EMBL/GenBank/DDBJ databases">
        <authorList>
            <person name="Kallberg Y."/>
            <person name="Tangrot J."/>
            <person name="Rosling A."/>
        </authorList>
    </citation>
    <scope>NUCLEOTIDE SEQUENCE</scope>
    <source>
        <strain evidence="2">IA702</strain>
    </source>
</reference>
<feature type="compositionally biased region" description="Polar residues" evidence="1">
    <location>
        <begin position="47"/>
        <end position="56"/>
    </location>
</feature>
<dbReference type="Proteomes" id="UP000789572">
    <property type="component" value="Unassembled WGS sequence"/>
</dbReference>
<proteinExistence type="predicted"/>
<feature type="non-terminal residue" evidence="2">
    <location>
        <position position="1"/>
    </location>
</feature>
<sequence length="115" mass="12789">VYPGTSSPSMSQSQGNQVPELQTDFNQLGNEFPDQPSQTKTDELERSSQSQATSHQQRGEGDIEVRLLPIAGGAYGAVHEATLKHNRSRLTVAVKTLYRNVHSCEKKFYKKLAKE</sequence>
<organism evidence="2 3">
    <name type="scientific">Paraglomus occultum</name>
    <dbReference type="NCBI Taxonomy" id="144539"/>
    <lineage>
        <taxon>Eukaryota</taxon>
        <taxon>Fungi</taxon>
        <taxon>Fungi incertae sedis</taxon>
        <taxon>Mucoromycota</taxon>
        <taxon>Glomeromycotina</taxon>
        <taxon>Glomeromycetes</taxon>
        <taxon>Paraglomerales</taxon>
        <taxon>Paraglomeraceae</taxon>
        <taxon>Paraglomus</taxon>
    </lineage>
</organism>
<evidence type="ECO:0000313" key="3">
    <source>
        <dbReference type="Proteomes" id="UP000789572"/>
    </source>
</evidence>
<protein>
    <submittedName>
        <fullName evidence="2">1814_t:CDS:1</fullName>
    </submittedName>
</protein>
<gene>
    <name evidence="2" type="ORF">POCULU_LOCUS11331</name>
</gene>
<name>A0A9N9EMR1_9GLOM</name>